<evidence type="ECO:0000256" key="1">
    <source>
        <dbReference type="SAM" id="MobiDB-lite"/>
    </source>
</evidence>
<dbReference type="GeneID" id="20083610"/>
<feature type="compositionally biased region" description="Low complexity" evidence="1">
    <location>
        <begin position="74"/>
        <end position="104"/>
    </location>
</feature>
<evidence type="ECO:0000313" key="2">
    <source>
        <dbReference type="EMBL" id="ETW00897.1"/>
    </source>
</evidence>
<gene>
    <name evidence="2" type="ORF">H310_06560</name>
</gene>
<dbReference type="RefSeq" id="XP_008869895.1">
    <property type="nucleotide sequence ID" value="XM_008871673.1"/>
</dbReference>
<feature type="compositionally biased region" description="Acidic residues" evidence="1">
    <location>
        <begin position="1"/>
        <end position="10"/>
    </location>
</feature>
<feature type="compositionally biased region" description="Polar residues" evidence="1">
    <location>
        <begin position="286"/>
        <end position="298"/>
    </location>
</feature>
<organism evidence="2">
    <name type="scientific">Aphanomyces invadans</name>
    <dbReference type="NCBI Taxonomy" id="157072"/>
    <lineage>
        <taxon>Eukaryota</taxon>
        <taxon>Sar</taxon>
        <taxon>Stramenopiles</taxon>
        <taxon>Oomycota</taxon>
        <taxon>Saprolegniomycetes</taxon>
        <taxon>Saprolegniales</taxon>
        <taxon>Verrucalvaceae</taxon>
        <taxon>Aphanomyces</taxon>
    </lineage>
</organism>
<feature type="region of interest" description="Disordered" evidence="1">
    <location>
        <begin position="263"/>
        <end position="298"/>
    </location>
</feature>
<proteinExistence type="predicted"/>
<dbReference type="AlphaFoldDB" id="A0A024U4W1"/>
<accession>A0A024U4W1</accession>
<dbReference type="EMBL" id="KI913963">
    <property type="protein sequence ID" value="ETW00897.1"/>
    <property type="molecule type" value="Genomic_DNA"/>
</dbReference>
<reference evidence="2" key="1">
    <citation type="submission" date="2013-12" db="EMBL/GenBank/DDBJ databases">
        <title>The Genome Sequence of Aphanomyces invadans NJM9701.</title>
        <authorList>
            <consortium name="The Broad Institute Genomics Platform"/>
            <person name="Russ C."/>
            <person name="Tyler B."/>
            <person name="van West P."/>
            <person name="Dieguez-Uribeondo J."/>
            <person name="Young S.K."/>
            <person name="Zeng Q."/>
            <person name="Gargeya S."/>
            <person name="Fitzgerald M."/>
            <person name="Abouelleil A."/>
            <person name="Alvarado L."/>
            <person name="Chapman S.B."/>
            <person name="Gainer-Dewar J."/>
            <person name="Goldberg J."/>
            <person name="Griggs A."/>
            <person name="Gujja S."/>
            <person name="Hansen M."/>
            <person name="Howarth C."/>
            <person name="Imamovic A."/>
            <person name="Ireland A."/>
            <person name="Larimer J."/>
            <person name="McCowan C."/>
            <person name="Murphy C."/>
            <person name="Pearson M."/>
            <person name="Poon T.W."/>
            <person name="Priest M."/>
            <person name="Roberts A."/>
            <person name="Saif S."/>
            <person name="Shea T."/>
            <person name="Sykes S."/>
            <person name="Wortman J."/>
            <person name="Nusbaum C."/>
            <person name="Birren B."/>
        </authorList>
    </citation>
    <scope>NUCLEOTIDE SEQUENCE [LARGE SCALE GENOMIC DNA]</scope>
    <source>
        <strain evidence="2">NJM9701</strain>
    </source>
</reference>
<name>A0A024U4W1_9STRA</name>
<dbReference type="VEuPathDB" id="FungiDB:H310_06560"/>
<protein>
    <submittedName>
        <fullName evidence="2">Uncharacterized protein</fullName>
    </submittedName>
</protein>
<feature type="region of interest" description="Disordered" evidence="1">
    <location>
        <begin position="1"/>
        <end position="43"/>
    </location>
</feature>
<sequence length="298" mass="32993">MEREDFDFDVSDIARRTSGLAQRISRSPRGGERFQSPQGRQPWTAAYWTRHETWTVPVAAPVAANAAPSDGAAVEPAAAAPGTTSASAPEPARMARAASAASGAAEERDDESMGVNDPMFMREYNQYLEQKLIAMREMNEPADFVTEAEWVAWMRLGFDVLPSDLEGIRTKLRGAVKFDLSITDGDSRIRKMLVGLMKAIELDNQEWVLREEDKMKPAGLQEAVQEEIAMHRNKTLKTGIFKFVRWLREYATKYQMFVKLQPEDCNPPKGNKPNTGAARAGGGSDTSGRLSQVRPSGP</sequence>
<feature type="region of interest" description="Disordered" evidence="1">
    <location>
        <begin position="74"/>
        <end position="116"/>
    </location>
</feature>